<gene>
    <name evidence="1" type="ORF">MTR67_020012</name>
</gene>
<dbReference type="Gene3D" id="2.30.30.1040">
    <property type="match status" value="1"/>
</dbReference>
<accession>A0AAF0QPS9</accession>
<sequence length="232" mass="25971">MKIQSRISTVLESLSKEADIERIQEDLREIVQEMRNAVIPQSTKSIVEITLSSKTATESQQSLDDGEANLEKEIPISEDSKSCNESIHGISKTLADAMSQIHDFVLFLGKEAKAIQGTAPDGSGINEKLDNFSATYVELISNRYMGTITGIGDLDHVCCSNSHWQSVNVYQMDMTTNSQLPWLHVAWVIKGIQSLNFQGFGVTPFMQPRFDDSLKSETYWQQMTMNEIGKLE</sequence>
<reference evidence="1" key="1">
    <citation type="submission" date="2023-08" db="EMBL/GenBank/DDBJ databases">
        <title>A de novo genome assembly of Solanum verrucosum Schlechtendal, a Mexican diploid species geographically isolated from the other diploid A-genome species in potato relatives.</title>
        <authorList>
            <person name="Hosaka K."/>
        </authorList>
    </citation>
    <scope>NUCLEOTIDE SEQUENCE</scope>
    <source>
        <tissue evidence="1">Young leaves</tissue>
    </source>
</reference>
<keyword evidence="2" id="KW-1185">Reference proteome</keyword>
<dbReference type="AlphaFoldDB" id="A0AAF0QPS9"/>
<name>A0AAF0QPS9_SOLVR</name>
<dbReference type="Pfam" id="PF05911">
    <property type="entry name" value="FPP"/>
    <property type="match status" value="1"/>
</dbReference>
<protein>
    <submittedName>
        <fullName evidence="1">Uncharacterized protein</fullName>
    </submittedName>
</protein>
<evidence type="ECO:0000313" key="2">
    <source>
        <dbReference type="Proteomes" id="UP001234989"/>
    </source>
</evidence>
<dbReference type="Proteomes" id="UP001234989">
    <property type="component" value="Chromosome 4"/>
</dbReference>
<proteinExistence type="predicted"/>
<dbReference type="EMBL" id="CP133615">
    <property type="protein sequence ID" value="WMV26627.1"/>
    <property type="molecule type" value="Genomic_DNA"/>
</dbReference>
<dbReference type="InterPro" id="IPR008587">
    <property type="entry name" value="FPP_plant"/>
</dbReference>
<organism evidence="1 2">
    <name type="scientific">Solanum verrucosum</name>
    <dbReference type="NCBI Taxonomy" id="315347"/>
    <lineage>
        <taxon>Eukaryota</taxon>
        <taxon>Viridiplantae</taxon>
        <taxon>Streptophyta</taxon>
        <taxon>Embryophyta</taxon>
        <taxon>Tracheophyta</taxon>
        <taxon>Spermatophyta</taxon>
        <taxon>Magnoliopsida</taxon>
        <taxon>eudicotyledons</taxon>
        <taxon>Gunneridae</taxon>
        <taxon>Pentapetalae</taxon>
        <taxon>asterids</taxon>
        <taxon>lamiids</taxon>
        <taxon>Solanales</taxon>
        <taxon>Solanaceae</taxon>
        <taxon>Solanoideae</taxon>
        <taxon>Solaneae</taxon>
        <taxon>Solanum</taxon>
    </lineage>
</organism>
<evidence type="ECO:0000313" key="1">
    <source>
        <dbReference type="EMBL" id="WMV26627.1"/>
    </source>
</evidence>